<keyword evidence="2" id="KW-1185">Reference proteome</keyword>
<dbReference type="EMBL" id="NIDE01000020">
    <property type="protein sequence ID" value="OWK34363.1"/>
    <property type="molecule type" value="Genomic_DNA"/>
</dbReference>
<organism evidence="1 2">
    <name type="scientific">Fimbriiglobus ruber</name>
    <dbReference type="NCBI Taxonomy" id="1908690"/>
    <lineage>
        <taxon>Bacteria</taxon>
        <taxon>Pseudomonadati</taxon>
        <taxon>Planctomycetota</taxon>
        <taxon>Planctomycetia</taxon>
        <taxon>Gemmatales</taxon>
        <taxon>Gemmataceae</taxon>
        <taxon>Fimbriiglobus</taxon>
    </lineage>
</organism>
<gene>
    <name evidence="1" type="ORF">FRUB_10334</name>
</gene>
<name>A0A225D099_9BACT</name>
<accession>A0A225D099</accession>
<comment type="caution">
    <text evidence="1">The sequence shown here is derived from an EMBL/GenBank/DDBJ whole genome shotgun (WGS) entry which is preliminary data.</text>
</comment>
<sequence length="61" mass="6500">MTPPAARLILLSLRALIDAGQVDAAEEMEGAWLEGRQDAIEAGIRECGESRAVLHETLGVV</sequence>
<evidence type="ECO:0000313" key="1">
    <source>
        <dbReference type="EMBL" id="OWK34363.1"/>
    </source>
</evidence>
<evidence type="ECO:0000313" key="2">
    <source>
        <dbReference type="Proteomes" id="UP000214646"/>
    </source>
</evidence>
<proteinExistence type="predicted"/>
<dbReference type="RefSeq" id="WP_088260668.1">
    <property type="nucleotide sequence ID" value="NZ_NIDE01000020.1"/>
</dbReference>
<reference evidence="2" key="1">
    <citation type="submission" date="2017-06" db="EMBL/GenBank/DDBJ databases">
        <title>Genome analysis of Fimbriiglobus ruber SP5, the first member of the order Planctomycetales with confirmed chitinolytic capability.</title>
        <authorList>
            <person name="Ravin N.V."/>
            <person name="Rakitin A.L."/>
            <person name="Ivanova A.A."/>
            <person name="Beletsky A.V."/>
            <person name="Kulichevskaya I.S."/>
            <person name="Mardanov A.V."/>
            <person name="Dedysh S.N."/>
        </authorList>
    </citation>
    <scope>NUCLEOTIDE SEQUENCE [LARGE SCALE GENOMIC DNA]</scope>
    <source>
        <strain evidence="2">SP5</strain>
    </source>
</reference>
<protein>
    <submittedName>
        <fullName evidence="1">Uncharacterized protein</fullName>
    </submittedName>
</protein>
<dbReference type="Proteomes" id="UP000214646">
    <property type="component" value="Unassembled WGS sequence"/>
</dbReference>
<dbReference type="AlphaFoldDB" id="A0A225D099"/>